<keyword evidence="1 5" id="KW-0489">Methyltransferase</keyword>
<protein>
    <recommendedName>
        <fullName evidence="6">Sterol 24-C-methyltransferase</fullName>
        <ecNumber evidence="6">2.1.1.-</ecNumber>
    </recommendedName>
    <alternativeName>
        <fullName evidence="6">Delta(24)-sterol C-methyltransferase</fullName>
    </alternativeName>
</protein>
<keyword evidence="6" id="KW-0756">Sterol biosynthesis</keyword>
<name>A0A6A6I7E7_9PLEO</name>
<comment type="pathway">
    <text evidence="6">Steroid metabolism.</text>
</comment>
<dbReference type="CDD" id="cd02440">
    <property type="entry name" value="AdoMet_MTases"/>
    <property type="match status" value="1"/>
</dbReference>
<evidence type="ECO:0000256" key="6">
    <source>
        <dbReference type="RuleBase" id="RU362025"/>
    </source>
</evidence>
<keyword evidence="2 5" id="KW-0808">Transferase</keyword>
<dbReference type="InterPro" id="IPR050447">
    <property type="entry name" value="Erg6_SMT_methyltransf"/>
</dbReference>
<dbReference type="PROSITE" id="PS51685">
    <property type="entry name" value="SAM_MT_ERG6_SMT"/>
    <property type="match status" value="1"/>
</dbReference>
<dbReference type="PANTHER" id="PTHR44068:SF1">
    <property type="entry name" value="HYPOTHETICAL LOC100005854"/>
    <property type="match status" value="1"/>
</dbReference>
<keyword evidence="6" id="KW-0753">Steroid metabolism</keyword>
<evidence type="ECO:0000313" key="9">
    <source>
        <dbReference type="Proteomes" id="UP000800094"/>
    </source>
</evidence>
<feature type="domain" description="SAM-dependent methyltransferase Erg6/SMT-type" evidence="7">
    <location>
        <begin position="64"/>
        <end position="362"/>
    </location>
</feature>
<dbReference type="GO" id="GO:0006696">
    <property type="term" value="P:ergosterol biosynthetic process"/>
    <property type="evidence" value="ECO:0007669"/>
    <property type="project" value="TreeGrafter"/>
</dbReference>
<keyword evidence="6" id="KW-0752">Steroid biosynthesis</keyword>
<dbReference type="GO" id="GO:0003838">
    <property type="term" value="F:sterol 24-C-methyltransferase activity"/>
    <property type="evidence" value="ECO:0007669"/>
    <property type="project" value="TreeGrafter"/>
</dbReference>
<dbReference type="Pfam" id="PF08241">
    <property type="entry name" value="Methyltransf_11"/>
    <property type="match status" value="1"/>
</dbReference>
<dbReference type="OrthoDB" id="540004at2759"/>
<evidence type="ECO:0000256" key="5">
    <source>
        <dbReference type="PROSITE-ProRule" id="PRU01022"/>
    </source>
</evidence>
<keyword evidence="6" id="KW-0444">Lipid biosynthesis</keyword>
<keyword evidence="6" id="KW-0443">Lipid metabolism</keyword>
<dbReference type="EC" id="2.1.1.-" evidence="6"/>
<evidence type="ECO:0000256" key="2">
    <source>
        <dbReference type="ARBA" id="ARBA00022679"/>
    </source>
</evidence>
<dbReference type="GO" id="GO:0005783">
    <property type="term" value="C:endoplasmic reticulum"/>
    <property type="evidence" value="ECO:0007669"/>
    <property type="project" value="TreeGrafter"/>
</dbReference>
<organism evidence="8 9">
    <name type="scientific">Trematosphaeria pertusa</name>
    <dbReference type="NCBI Taxonomy" id="390896"/>
    <lineage>
        <taxon>Eukaryota</taxon>
        <taxon>Fungi</taxon>
        <taxon>Dikarya</taxon>
        <taxon>Ascomycota</taxon>
        <taxon>Pezizomycotina</taxon>
        <taxon>Dothideomycetes</taxon>
        <taxon>Pleosporomycetidae</taxon>
        <taxon>Pleosporales</taxon>
        <taxon>Massarineae</taxon>
        <taxon>Trematosphaeriaceae</taxon>
        <taxon>Trematosphaeria</taxon>
    </lineage>
</organism>
<sequence>MSSASKGDANDSEGRERRREDYDKLANEYALPRRLLFLLLLLLLLLLCHRASIPCSPLTPSSSFYDNSTDFYLEGWGQSFHFCRYPRGREPMPQAMARHEHYMAHRLNLAPSMAVLDVGCGIGGPAKEIATFVGCKVVGLNNNDYQLEKGREIAQKEGVGGDVLELVKGDFMKLPFPDNTFDAVYVMEATVHAPSLASAYAEIFRVLKPGGRFGVYEWVMMADTFDPSNPRHIALRHGMERGNGIACIRTSAEAQDAMGKAGFVIEAAEDLADHKDPLPWWYFCAGDTEYAQGWADWGRVARMTSVGRVVLDLVIRGLEVVRVARKGTAKMAKEMIHGGDCIAEAGRNKLFTPMFLMIGLKPNHDADFREVRG</sequence>
<evidence type="ECO:0000256" key="3">
    <source>
        <dbReference type="ARBA" id="ARBA00022691"/>
    </source>
</evidence>
<evidence type="ECO:0000256" key="4">
    <source>
        <dbReference type="ARBA" id="ARBA00038188"/>
    </source>
</evidence>
<gene>
    <name evidence="8" type="ORF">BU26DRAFT_521520</name>
</gene>
<dbReference type="InterPro" id="IPR013705">
    <property type="entry name" value="Sterol_MeTrfase_C"/>
</dbReference>
<evidence type="ECO:0000256" key="1">
    <source>
        <dbReference type="ARBA" id="ARBA00022603"/>
    </source>
</evidence>
<dbReference type="Proteomes" id="UP000800094">
    <property type="component" value="Unassembled WGS sequence"/>
</dbReference>
<reference evidence="8" key="1">
    <citation type="journal article" date="2020" name="Stud. Mycol.">
        <title>101 Dothideomycetes genomes: a test case for predicting lifestyles and emergence of pathogens.</title>
        <authorList>
            <person name="Haridas S."/>
            <person name="Albert R."/>
            <person name="Binder M."/>
            <person name="Bloem J."/>
            <person name="Labutti K."/>
            <person name="Salamov A."/>
            <person name="Andreopoulos B."/>
            <person name="Baker S."/>
            <person name="Barry K."/>
            <person name="Bills G."/>
            <person name="Bluhm B."/>
            <person name="Cannon C."/>
            <person name="Castanera R."/>
            <person name="Culley D."/>
            <person name="Daum C."/>
            <person name="Ezra D."/>
            <person name="Gonzalez J."/>
            <person name="Henrissat B."/>
            <person name="Kuo A."/>
            <person name="Liang C."/>
            <person name="Lipzen A."/>
            <person name="Lutzoni F."/>
            <person name="Magnuson J."/>
            <person name="Mondo S."/>
            <person name="Nolan M."/>
            <person name="Ohm R."/>
            <person name="Pangilinan J."/>
            <person name="Park H.-J."/>
            <person name="Ramirez L."/>
            <person name="Alfaro M."/>
            <person name="Sun H."/>
            <person name="Tritt A."/>
            <person name="Yoshinaga Y."/>
            <person name="Zwiers L.-H."/>
            <person name="Turgeon B."/>
            <person name="Goodwin S."/>
            <person name="Spatafora J."/>
            <person name="Crous P."/>
            <person name="Grigoriev I."/>
        </authorList>
    </citation>
    <scope>NUCLEOTIDE SEQUENCE</scope>
    <source>
        <strain evidence="8">CBS 122368</strain>
    </source>
</reference>
<comment type="function">
    <text evidence="6">Catalyzes the transfer of methyl groups from S-adenosyl-methionine to the C-24 of sterols.</text>
</comment>
<dbReference type="PANTHER" id="PTHR44068">
    <property type="entry name" value="ZGC:194242"/>
    <property type="match status" value="1"/>
</dbReference>
<dbReference type="RefSeq" id="XP_033681002.1">
    <property type="nucleotide sequence ID" value="XM_033829553.1"/>
</dbReference>
<dbReference type="InterPro" id="IPR029063">
    <property type="entry name" value="SAM-dependent_MTases_sf"/>
</dbReference>
<dbReference type="EMBL" id="ML987199">
    <property type="protein sequence ID" value="KAF2245998.1"/>
    <property type="molecule type" value="Genomic_DNA"/>
</dbReference>
<keyword evidence="6" id="KW-1207">Sterol metabolism</keyword>
<evidence type="ECO:0000259" key="7">
    <source>
        <dbReference type="PROSITE" id="PS51685"/>
    </source>
</evidence>
<dbReference type="Gene3D" id="3.40.50.150">
    <property type="entry name" value="Vaccinia Virus protein VP39"/>
    <property type="match status" value="1"/>
</dbReference>
<dbReference type="InterPro" id="IPR030384">
    <property type="entry name" value="MeTrfase_SMT"/>
</dbReference>
<comment type="similarity">
    <text evidence="4 5 6">Belongs to the class I-like SAM-binding methyltransferase superfamily. Erg6/SMT family.</text>
</comment>
<dbReference type="AlphaFoldDB" id="A0A6A6I7E7"/>
<dbReference type="Pfam" id="PF08498">
    <property type="entry name" value="Sterol_MT_C"/>
    <property type="match status" value="1"/>
</dbReference>
<dbReference type="SUPFAM" id="SSF53335">
    <property type="entry name" value="S-adenosyl-L-methionine-dependent methyltransferases"/>
    <property type="match status" value="1"/>
</dbReference>
<dbReference type="GeneID" id="54582883"/>
<keyword evidence="9" id="KW-1185">Reference proteome</keyword>
<dbReference type="GO" id="GO:0032259">
    <property type="term" value="P:methylation"/>
    <property type="evidence" value="ECO:0007669"/>
    <property type="project" value="UniProtKB-KW"/>
</dbReference>
<dbReference type="InterPro" id="IPR013216">
    <property type="entry name" value="Methyltransf_11"/>
</dbReference>
<evidence type="ECO:0000313" key="8">
    <source>
        <dbReference type="EMBL" id="KAF2245998.1"/>
    </source>
</evidence>
<keyword evidence="3 5" id="KW-0949">S-adenosyl-L-methionine</keyword>
<proteinExistence type="inferred from homology"/>
<accession>A0A6A6I7E7</accession>